<dbReference type="STRING" id="1802401.A3B21_02685"/>
<gene>
    <name evidence="1" type="ORF">A3B21_02685</name>
</gene>
<dbReference type="Proteomes" id="UP000176897">
    <property type="component" value="Unassembled WGS sequence"/>
</dbReference>
<reference evidence="1 2" key="1">
    <citation type="journal article" date="2016" name="Nat. Commun.">
        <title>Thousands of microbial genomes shed light on interconnected biogeochemical processes in an aquifer system.</title>
        <authorList>
            <person name="Anantharaman K."/>
            <person name="Brown C.T."/>
            <person name="Hug L.A."/>
            <person name="Sharon I."/>
            <person name="Castelle C.J."/>
            <person name="Probst A.J."/>
            <person name="Thomas B.C."/>
            <person name="Singh A."/>
            <person name="Wilkins M.J."/>
            <person name="Karaoz U."/>
            <person name="Brodie E.L."/>
            <person name="Williams K.H."/>
            <person name="Hubbard S.S."/>
            <person name="Banfield J.F."/>
        </authorList>
    </citation>
    <scope>NUCLEOTIDE SEQUENCE [LARGE SCALE GENOMIC DNA]</scope>
</reference>
<dbReference type="EMBL" id="MGEJ01000009">
    <property type="protein sequence ID" value="OGL81171.1"/>
    <property type="molecule type" value="Genomic_DNA"/>
</dbReference>
<dbReference type="AlphaFoldDB" id="A0A1F7US99"/>
<evidence type="ECO:0000313" key="2">
    <source>
        <dbReference type="Proteomes" id="UP000176897"/>
    </source>
</evidence>
<proteinExistence type="predicted"/>
<name>A0A1F7US99_9BACT</name>
<evidence type="ECO:0000313" key="1">
    <source>
        <dbReference type="EMBL" id="OGL81171.1"/>
    </source>
</evidence>
<sequence>MTPEEKFNRDVWWVLQQLEYLRISSRKGGNTTFIITVRPIIGDDTLPPQNQENVLLKAEEWGAIKITDQEVRQDTYGKDFIYTLEFRQPKFNELYKKYRNACDINSYANVCQDIDVNNLTEHKNQRLPEFYHVEPPSQSDTLENTDVQSEHHHIVKKPIFQYNTASGIGKNGVTDFRLTISSPEHALFTTAWKMQGDRVERTNAAKLAGGAFTDEELQKPDPAQILDALGGGKARKKDSREVTITSKINAVVKNIRRKTSLTPQTLIMNGGNIILDLHTFEVVDLSPKPTNRPQTTPK</sequence>
<comment type="caution">
    <text evidence="1">The sequence shown here is derived from an EMBL/GenBank/DDBJ whole genome shotgun (WGS) entry which is preliminary data.</text>
</comment>
<protein>
    <submittedName>
        <fullName evidence="1">Uncharacterized protein</fullName>
    </submittedName>
</protein>
<organism evidence="1 2">
    <name type="scientific">Candidatus Uhrbacteria bacterium RIFCSPLOWO2_01_FULL_47_24</name>
    <dbReference type="NCBI Taxonomy" id="1802401"/>
    <lineage>
        <taxon>Bacteria</taxon>
        <taxon>Candidatus Uhriibacteriota</taxon>
    </lineage>
</organism>
<accession>A0A1F7US99</accession>